<name>A0A5N5UT92_MYCPH</name>
<dbReference type="PANTHER" id="PTHR37313">
    <property type="entry name" value="UPF0749 PROTEIN RV1825"/>
    <property type="match status" value="1"/>
</dbReference>
<dbReference type="Gene3D" id="3.30.70.1880">
    <property type="entry name" value="Protein of unknown function DUF881"/>
    <property type="match status" value="1"/>
</dbReference>
<keyword evidence="5" id="KW-1185">Reference proteome</keyword>
<reference evidence="4 5" key="1">
    <citation type="submission" date="2012-10" db="EMBL/GenBank/DDBJ databases">
        <title>The draft sequence of the Mycobacterium pheli genome.</title>
        <authorList>
            <person name="Pettersson B.M.F."/>
            <person name="Das S."/>
            <person name="Dasgupta S."/>
            <person name="Bhattacharya A."/>
            <person name="Kirsebom L.A."/>
        </authorList>
    </citation>
    <scope>NUCLEOTIDE SEQUENCE [LARGE SCALE GENOMIC DNA]</scope>
    <source>
        <strain evidence="4 5">CCUG 21000</strain>
    </source>
</reference>
<dbReference type="GeneID" id="74302706"/>
<gene>
    <name evidence="4" type="ORF">MPHL21000_21740</name>
</gene>
<feature type="transmembrane region" description="Helical" evidence="3">
    <location>
        <begin position="70"/>
        <end position="89"/>
    </location>
</feature>
<evidence type="ECO:0000256" key="3">
    <source>
        <dbReference type="SAM" id="Phobius"/>
    </source>
</evidence>
<protein>
    <submittedName>
        <fullName evidence="4">Uncharacterized protein</fullName>
    </submittedName>
</protein>
<keyword evidence="3" id="KW-1133">Transmembrane helix</keyword>
<dbReference type="GO" id="GO:0005886">
    <property type="term" value="C:plasma membrane"/>
    <property type="evidence" value="ECO:0007669"/>
    <property type="project" value="TreeGrafter"/>
</dbReference>
<dbReference type="PANTHER" id="PTHR37313:SF1">
    <property type="entry name" value="UPF0749 PROTEIN RV1823"/>
    <property type="match status" value="1"/>
</dbReference>
<evidence type="ECO:0000313" key="4">
    <source>
        <dbReference type="EMBL" id="KAB7752588.1"/>
    </source>
</evidence>
<evidence type="ECO:0000313" key="5">
    <source>
        <dbReference type="Proteomes" id="UP000325690"/>
    </source>
</evidence>
<keyword evidence="3" id="KW-0472">Membrane</keyword>
<organism evidence="4 5">
    <name type="scientific">Mycolicibacterium phlei DSM 43239 = CCUG 21000</name>
    <dbReference type="NCBI Taxonomy" id="1226750"/>
    <lineage>
        <taxon>Bacteria</taxon>
        <taxon>Bacillati</taxon>
        <taxon>Actinomycetota</taxon>
        <taxon>Actinomycetes</taxon>
        <taxon>Mycobacteriales</taxon>
        <taxon>Mycobacteriaceae</taxon>
        <taxon>Mycolicibacterium</taxon>
    </lineage>
</organism>
<evidence type="ECO:0000256" key="1">
    <source>
        <dbReference type="ARBA" id="ARBA00009108"/>
    </source>
</evidence>
<accession>A0A5N5UT92</accession>
<dbReference type="EMBL" id="ANBP01000044">
    <property type="protein sequence ID" value="KAB7752588.1"/>
    <property type="molecule type" value="Genomic_DNA"/>
</dbReference>
<comment type="similarity">
    <text evidence="1">Belongs to the UPF0749 family.</text>
</comment>
<feature type="region of interest" description="Disordered" evidence="2">
    <location>
        <begin position="1"/>
        <end position="27"/>
    </location>
</feature>
<dbReference type="InterPro" id="IPR010273">
    <property type="entry name" value="DUF881"/>
</dbReference>
<sequence>MTQSFRSTLGGYDPMAGHSGHAADRPRKIPVPSLLRSLLTEHLDPGYAAATEARRAREAEGRPRPRWQGWAWQLAGAALLVVVFGAAMAQARETAPGLRETQRVLAENVRSAEADADELTAWRDALAADVDAERRSRLEGDVRGQQLLEQLDEAGFAAAATPLIGPGLTVTITDPGTSSANLSDVSKERLPGSRQVILDRDLQLVVNSLWASGAEAVSVGGIRVGPNVTVRQAGGGILVDNQPVSSPYVVQAIGPPNAMKGVFERSPALQRLRLLEASYGVGVNVSAGDALTVPAGSVREVNFAKEIGQ</sequence>
<evidence type="ECO:0000256" key="2">
    <source>
        <dbReference type="SAM" id="MobiDB-lite"/>
    </source>
</evidence>
<dbReference type="Pfam" id="PF05949">
    <property type="entry name" value="DUF881"/>
    <property type="match status" value="1"/>
</dbReference>
<dbReference type="AlphaFoldDB" id="A0A5N5UT92"/>
<comment type="caution">
    <text evidence="4">The sequence shown here is derived from an EMBL/GenBank/DDBJ whole genome shotgun (WGS) entry which is preliminary data.</text>
</comment>
<dbReference type="Proteomes" id="UP000325690">
    <property type="component" value="Unassembled WGS sequence"/>
</dbReference>
<keyword evidence="3" id="KW-0812">Transmembrane</keyword>
<dbReference type="RefSeq" id="WP_061492391.1">
    <property type="nucleotide sequence ID" value="NZ_ANBO01000043.1"/>
</dbReference>
<proteinExistence type="inferred from homology"/>